<dbReference type="RefSeq" id="WP_009480871.1">
    <property type="nucleotide sequence ID" value="NZ_BAFE01000002.1"/>
</dbReference>
<dbReference type="GO" id="GO:0016740">
    <property type="term" value="F:transferase activity"/>
    <property type="evidence" value="ECO:0007669"/>
    <property type="project" value="UniProtKB-KW"/>
</dbReference>
<dbReference type="InterPro" id="IPR041726">
    <property type="entry name" value="ACAD10_11_N"/>
</dbReference>
<feature type="domain" description="Aminoglycoside phosphotransferase" evidence="1">
    <location>
        <begin position="46"/>
        <end position="304"/>
    </location>
</feature>
<dbReference type="STRING" id="1089455.MOPEL_002_00060"/>
<dbReference type="InterPro" id="IPR011009">
    <property type="entry name" value="Kinase-like_dom_sf"/>
</dbReference>
<protein>
    <submittedName>
        <fullName evidence="2">Putative phosphotransferase</fullName>
    </submittedName>
</protein>
<name>H5UML5_9MICO</name>
<sequence length="357" mass="38559">MTTTTTCGATPDSRSLDPAVLTRLDVVGPLLQERLGDPSWREARAELVAGGKSNLTFRVRSAAGTVVLRRPPTGSILPKAHDMGREARVQQALAGTDVPVAPILLAHDETVTGFRFYVMAEVKGHVIRDTLPAGYAESPTDLRTMTHALVDTLARLHEVDPHMVGLGDYGRPEGFAGRQVRLWARQWEQAKTADVPVVDELGKALEKRVPSGGNASIVHGDYRLDNVVMNDADPGDLAAVLDWELSTLGDPLTDLGMLLFYWREPGDRRMTIIPHLTADAGFPGRGEVRDRYSRASGQDLADLAFYEALAHFKFAAITQGIAARVAAGAMGGQDFGGLEDEVACTAEAGLDILRERT</sequence>
<proteinExistence type="predicted"/>
<organism evidence="2 3">
    <name type="scientific">Mobilicoccus pelagius NBRC 104925</name>
    <dbReference type="NCBI Taxonomy" id="1089455"/>
    <lineage>
        <taxon>Bacteria</taxon>
        <taxon>Bacillati</taxon>
        <taxon>Actinomycetota</taxon>
        <taxon>Actinomycetes</taxon>
        <taxon>Micrococcales</taxon>
        <taxon>Dermatophilaceae</taxon>
        <taxon>Mobilicoccus</taxon>
    </lineage>
</organism>
<dbReference type="OrthoDB" id="3806873at2"/>
<keyword evidence="2" id="KW-0808">Transferase</keyword>
<dbReference type="Pfam" id="PF01636">
    <property type="entry name" value="APH"/>
    <property type="match status" value="1"/>
</dbReference>
<dbReference type="CDD" id="cd05154">
    <property type="entry name" value="ACAD10_11_N-like"/>
    <property type="match status" value="1"/>
</dbReference>
<dbReference type="EMBL" id="BAFE01000002">
    <property type="protein sequence ID" value="GAB46973.1"/>
    <property type="molecule type" value="Genomic_DNA"/>
</dbReference>
<evidence type="ECO:0000259" key="1">
    <source>
        <dbReference type="Pfam" id="PF01636"/>
    </source>
</evidence>
<reference evidence="2 3" key="1">
    <citation type="submission" date="2012-02" db="EMBL/GenBank/DDBJ databases">
        <title>Whole genome shotgun sequence of Mobilicoccus pelagius NBRC 104925.</title>
        <authorList>
            <person name="Yoshida Y."/>
            <person name="Hosoyama A."/>
            <person name="Tsuchikane K."/>
            <person name="Katsumata H."/>
            <person name="Yamazaki S."/>
            <person name="Fujita N."/>
        </authorList>
    </citation>
    <scope>NUCLEOTIDE SEQUENCE [LARGE SCALE GENOMIC DNA]</scope>
    <source>
        <strain evidence="2 3">NBRC 104925</strain>
    </source>
</reference>
<dbReference type="PANTHER" id="PTHR47829">
    <property type="entry name" value="HYDROLASE, PUTATIVE (AFU_ORTHOLOGUE AFUA_1G12880)-RELATED"/>
    <property type="match status" value="1"/>
</dbReference>
<dbReference type="PANTHER" id="PTHR47829:SF1">
    <property type="entry name" value="HAD FAMILY PHOSPHATASE"/>
    <property type="match status" value="1"/>
</dbReference>
<accession>H5UML5</accession>
<keyword evidence="3" id="KW-1185">Reference proteome</keyword>
<evidence type="ECO:0000313" key="2">
    <source>
        <dbReference type="EMBL" id="GAB46973.1"/>
    </source>
</evidence>
<dbReference type="SUPFAM" id="SSF56112">
    <property type="entry name" value="Protein kinase-like (PK-like)"/>
    <property type="match status" value="1"/>
</dbReference>
<dbReference type="InterPro" id="IPR002575">
    <property type="entry name" value="Aminoglycoside_PTrfase"/>
</dbReference>
<dbReference type="Proteomes" id="UP000004367">
    <property type="component" value="Unassembled WGS sequence"/>
</dbReference>
<dbReference type="AlphaFoldDB" id="H5UML5"/>
<comment type="caution">
    <text evidence="2">The sequence shown here is derived from an EMBL/GenBank/DDBJ whole genome shotgun (WGS) entry which is preliminary data.</text>
</comment>
<dbReference type="eggNOG" id="COG3173">
    <property type="taxonomic scope" value="Bacteria"/>
</dbReference>
<gene>
    <name evidence="2" type="ORF">MOPEL_002_00060</name>
</gene>
<dbReference type="InterPro" id="IPR052898">
    <property type="entry name" value="ACAD10-like"/>
</dbReference>
<dbReference type="Gene3D" id="3.90.1200.10">
    <property type="match status" value="1"/>
</dbReference>
<dbReference type="Gene3D" id="3.30.200.20">
    <property type="entry name" value="Phosphorylase Kinase, domain 1"/>
    <property type="match status" value="1"/>
</dbReference>
<evidence type="ECO:0000313" key="3">
    <source>
        <dbReference type="Proteomes" id="UP000004367"/>
    </source>
</evidence>